<reference evidence="1 3" key="1">
    <citation type="journal article" date="2014" name="Genome Announc.">
        <title>Draft Genome Sequence of Xylella fastidiosa Pear Leaf Scorch Strain in Taiwan.</title>
        <authorList>
            <person name="Su C.C."/>
            <person name="Deng W.L."/>
            <person name="Jan F.J."/>
            <person name="Chang C.J."/>
            <person name="Huang H."/>
            <person name="Chen J."/>
        </authorList>
    </citation>
    <scope>NUCLEOTIDE SEQUENCE [LARGE SCALE GENOMIC DNA]</scope>
    <source>
        <strain evidence="1 3">PLS229</strain>
    </source>
</reference>
<gene>
    <name evidence="1" type="ORF">AF72_03700</name>
    <name evidence="2" type="ORF">LPH55_08155</name>
</gene>
<dbReference type="Proteomes" id="UP000020406">
    <property type="component" value="Unassembled WGS sequence"/>
</dbReference>
<dbReference type="RefSeq" id="WP_160165137.1">
    <property type="nucleotide sequence ID" value="NZ_CP053627.1"/>
</dbReference>
<evidence type="ECO:0008006" key="5">
    <source>
        <dbReference type="Google" id="ProtNLM"/>
    </source>
</evidence>
<keyword evidence="4" id="KW-1185">Reference proteome</keyword>
<evidence type="ECO:0000313" key="2">
    <source>
        <dbReference type="EMBL" id="MCD8473427.1"/>
    </source>
</evidence>
<proteinExistence type="predicted"/>
<reference evidence="2" key="2">
    <citation type="submission" date="2021-11" db="EMBL/GenBank/DDBJ databases">
        <title>Genome sequence of Xylella taiwanensis PLS432.</title>
        <authorList>
            <person name="Weng L.-W."/>
            <person name="Su C.-C."/>
            <person name="Tsai C.-W."/>
            <person name="Kuo C.-H."/>
        </authorList>
    </citation>
    <scope>NUCLEOTIDE SEQUENCE</scope>
    <source>
        <strain evidence="2">PLS432</strain>
    </source>
</reference>
<name>Z9JKI3_9GAMM</name>
<dbReference type="AlphaFoldDB" id="Z9JKI3"/>
<dbReference type="EMBL" id="JDSQ01000005">
    <property type="protein sequence ID" value="EWS78679.1"/>
    <property type="molecule type" value="Genomic_DNA"/>
</dbReference>
<protein>
    <recommendedName>
        <fullName evidence="5">Bacteriocin</fullName>
    </recommendedName>
</protein>
<dbReference type="Proteomes" id="UP001430701">
    <property type="component" value="Unassembled WGS sequence"/>
</dbReference>
<dbReference type="PATRIC" id="fig|1444770.3.peg.905"/>
<evidence type="ECO:0000313" key="3">
    <source>
        <dbReference type="Proteomes" id="UP000020406"/>
    </source>
</evidence>
<accession>Z9JKI3</accession>
<dbReference type="GeneID" id="68900319"/>
<evidence type="ECO:0000313" key="4">
    <source>
        <dbReference type="Proteomes" id="UP001430701"/>
    </source>
</evidence>
<organism evidence="1 3">
    <name type="scientific">Xylella taiwanensis</name>
    <dbReference type="NCBI Taxonomy" id="1444770"/>
    <lineage>
        <taxon>Bacteria</taxon>
        <taxon>Pseudomonadati</taxon>
        <taxon>Pseudomonadota</taxon>
        <taxon>Gammaproteobacteria</taxon>
        <taxon>Lysobacterales</taxon>
        <taxon>Lysobacteraceae</taxon>
        <taxon>Xylella</taxon>
    </lineage>
</organism>
<evidence type="ECO:0000313" key="1">
    <source>
        <dbReference type="EMBL" id="EWS78679.1"/>
    </source>
</evidence>
<comment type="caution">
    <text evidence="1">The sequence shown here is derived from an EMBL/GenBank/DDBJ whole genome shotgun (WGS) entry which is preliminary data.</text>
</comment>
<dbReference type="EMBL" id="JAJPPU010000002">
    <property type="protein sequence ID" value="MCD8473427.1"/>
    <property type="molecule type" value="Genomic_DNA"/>
</dbReference>
<sequence length="53" mass="6134">MTKELASEFASDQMRELTETELNSVGGGYEDAYKNYFDDKNPLKPMFEDYVKS</sequence>